<dbReference type="Proteomes" id="UP000029629">
    <property type="component" value="Unassembled WGS sequence"/>
</dbReference>
<keyword evidence="4" id="KW-0285">Flavoprotein</keyword>
<keyword evidence="5" id="KW-0274">FAD</keyword>
<dbReference type="GO" id="GO:0004497">
    <property type="term" value="F:monooxygenase activity"/>
    <property type="evidence" value="ECO:0007669"/>
    <property type="project" value="UniProtKB-KW"/>
</dbReference>
<comment type="similarity">
    <text evidence="3">Belongs to the UbiH/COQ6 family.</text>
</comment>
<keyword evidence="10" id="KW-1185">Reference proteome</keyword>
<dbReference type="InterPro" id="IPR051205">
    <property type="entry name" value="UbiH/COQ6_monooxygenase"/>
</dbReference>
<comment type="pathway">
    <text evidence="2">Cofactor biosynthesis; ubiquinone biosynthesis.</text>
</comment>
<dbReference type="GO" id="GO:0071949">
    <property type="term" value="F:FAD binding"/>
    <property type="evidence" value="ECO:0007669"/>
    <property type="project" value="InterPro"/>
</dbReference>
<keyword evidence="9" id="KW-0830">Ubiquinone</keyword>
<dbReference type="InterPro" id="IPR010971">
    <property type="entry name" value="UbiH/COQ6"/>
</dbReference>
<comment type="caution">
    <text evidence="9">The sequence shown here is derived from an EMBL/GenBank/DDBJ whole genome shotgun (WGS) entry which is preliminary data.</text>
</comment>
<dbReference type="AlphaFoldDB" id="A0A096BHK1"/>
<dbReference type="NCBIfam" id="NF006593">
    <property type="entry name" value="PRK09126.1"/>
    <property type="match status" value="1"/>
</dbReference>
<dbReference type="Pfam" id="PF01494">
    <property type="entry name" value="FAD_binding_3"/>
    <property type="match status" value="1"/>
</dbReference>
<evidence type="ECO:0000313" key="10">
    <source>
        <dbReference type="Proteomes" id="UP000029629"/>
    </source>
</evidence>
<evidence type="ECO:0000259" key="8">
    <source>
        <dbReference type="Pfam" id="PF01494"/>
    </source>
</evidence>
<evidence type="ECO:0000256" key="2">
    <source>
        <dbReference type="ARBA" id="ARBA00004749"/>
    </source>
</evidence>
<comment type="cofactor">
    <cofactor evidence="1">
        <name>FAD</name>
        <dbReference type="ChEBI" id="CHEBI:57692"/>
    </cofactor>
</comment>
<keyword evidence="6" id="KW-0560">Oxidoreductase</keyword>
<dbReference type="InterPro" id="IPR036188">
    <property type="entry name" value="FAD/NAD-bd_sf"/>
</dbReference>
<dbReference type="Gene3D" id="3.50.50.60">
    <property type="entry name" value="FAD/NAD(P)-binding domain"/>
    <property type="match status" value="2"/>
</dbReference>
<feature type="domain" description="FAD-binding" evidence="8">
    <location>
        <begin position="8"/>
        <end position="347"/>
    </location>
</feature>
<dbReference type="PANTHER" id="PTHR43876">
    <property type="entry name" value="UBIQUINONE BIOSYNTHESIS MONOOXYGENASE COQ6, MITOCHONDRIAL"/>
    <property type="match status" value="1"/>
</dbReference>
<evidence type="ECO:0000256" key="7">
    <source>
        <dbReference type="ARBA" id="ARBA00023033"/>
    </source>
</evidence>
<evidence type="ECO:0000256" key="5">
    <source>
        <dbReference type="ARBA" id="ARBA00022827"/>
    </source>
</evidence>
<dbReference type="GO" id="GO:0016705">
    <property type="term" value="F:oxidoreductase activity, acting on paired donors, with incorporation or reduction of molecular oxygen"/>
    <property type="evidence" value="ECO:0007669"/>
    <property type="project" value="InterPro"/>
</dbReference>
<dbReference type="RefSeq" id="WP_036556817.1">
    <property type="nucleotide sequence ID" value="NZ_JRNI01000001.1"/>
</dbReference>
<dbReference type="SUPFAM" id="SSF51905">
    <property type="entry name" value="FAD/NAD(P)-binding domain"/>
    <property type="match status" value="1"/>
</dbReference>
<proteinExistence type="inferred from homology"/>
<reference evidence="9 10" key="1">
    <citation type="submission" date="2014-07" db="EMBL/GenBank/DDBJ databases">
        <authorList>
            <person name="McCorrison J."/>
            <person name="Sanka R."/>
            <person name="Torralba M."/>
            <person name="Gillis M."/>
            <person name="Haft D.H."/>
            <person name="Methe B."/>
            <person name="Sutton G."/>
            <person name="Nelson K.E."/>
        </authorList>
    </citation>
    <scope>NUCLEOTIDE SEQUENCE [LARGE SCALE GENOMIC DNA]</scope>
    <source>
        <strain evidence="9 10">DNF00040</strain>
    </source>
</reference>
<evidence type="ECO:0000256" key="1">
    <source>
        <dbReference type="ARBA" id="ARBA00001974"/>
    </source>
</evidence>
<dbReference type="UniPathway" id="UPA00232"/>
<dbReference type="NCBIfam" id="TIGR01988">
    <property type="entry name" value="Ubi-OHases"/>
    <property type="match status" value="1"/>
</dbReference>
<gene>
    <name evidence="9" type="ORF">HMPREF2130_00170</name>
</gene>
<keyword evidence="7" id="KW-0503">Monooxygenase</keyword>
<dbReference type="PRINTS" id="PR00420">
    <property type="entry name" value="RNGMNOXGNASE"/>
</dbReference>
<protein>
    <submittedName>
        <fullName evidence="9">Ubiquinone biosynthesis protein UbiH</fullName>
    </submittedName>
</protein>
<dbReference type="OrthoDB" id="9769565at2"/>
<evidence type="ECO:0000256" key="6">
    <source>
        <dbReference type="ARBA" id="ARBA00023002"/>
    </source>
</evidence>
<dbReference type="GO" id="GO:0006744">
    <property type="term" value="P:ubiquinone biosynthetic process"/>
    <property type="evidence" value="ECO:0007669"/>
    <property type="project" value="UniProtKB-UniPathway"/>
</dbReference>
<sequence length="398" mass="44534">MQENQFDSDIIVIGAGPAGLSFARGVAPTGLKVTLIEKSPESVLADPPYDGREIALTHTSREIMQKLDMWQRVDEKSIYFLREARVLDGESDYSLTFPHPKRVRGREIDTLGYLISNYNIRRVAYESLQGFDNITFQTGLGVTQVTTGTDKVTVTLEDNRVLTARMLVAADSRFSNTRRQLGIATDMHDFGRTVMVFRTEHTVPNHEIASECFFYGRTLALLPLGDHMTNCVVTIDSHRAQEILSLNREELAAEMMRMLNNRFGKMKVLSDVHTYPLVGVHARSFVAQRSALIGDASVGMHPVTAHGFNLGLGGADILATVISESHTRGEDFASEAVLKRYERKHMPHTLFLFHGTNAIVKLFTNERAPARLLRSVVVRLSNNLPPVKFFISRQLTGF</sequence>
<dbReference type="eggNOG" id="COG0654">
    <property type="taxonomic scope" value="Bacteria"/>
</dbReference>
<evidence type="ECO:0000256" key="3">
    <source>
        <dbReference type="ARBA" id="ARBA00005349"/>
    </source>
</evidence>
<accession>A0A096BHK1</accession>
<name>A0A096BHK1_9BURK</name>
<dbReference type="PANTHER" id="PTHR43876:SF25">
    <property type="entry name" value="MONOOXYGENASE NMA2164"/>
    <property type="match status" value="1"/>
</dbReference>
<evidence type="ECO:0000256" key="4">
    <source>
        <dbReference type="ARBA" id="ARBA00022630"/>
    </source>
</evidence>
<organism evidence="9 10">
    <name type="scientific">Oligella urethralis DNF00040</name>
    <dbReference type="NCBI Taxonomy" id="1401065"/>
    <lineage>
        <taxon>Bacteria</taxon>
        <taxon>Pseudomonadati</taxon>
        <taxon>Pseudomonadota</taxon>
        <taxon>Betaproteobacteria</taxon>
        <taxon>Burkholderiales</taxon>
        <taxon>Alcaligenaceae</taxon>
        <taxon>Oligella</taxon>
    </lineage>
</organism>
<dbReference type="EMBL" id="JRNI01000001">
    <property type="protein sequence ID" value="KGF32604.1"/>
    <property type="molecule type" value="Genomic_DNA"/>
</dbReference>
<dbReference type="InterPro" id="IPR002938">
    <property type="entry name" value="FAD-bd"/>
</dbReference>
<evidence type="ECO:0000313" key="9">
    <source>
        <dbReference type="EMBL" id="KGF32604.1"/>
    </source>
</evidence>